<gene>
    <name evidence="3" type="ORF">B1B_12706</name>
</gene>
<dbReference type="InterPro" id="IPR013762">
    <property type="entry name" value="Integrase-like_cat_sf"/>
</dbReference>
<keyword evidence="1" id="KW-0233">DNA recombination</keyword>
<dbReference type="GO" id="GO:0003677">
    <property type="term" value="F:DNA binding"/>
    <property type="evidence" value="ECO:0007669"/>
    <property type="project" value="InterPro"/>
</dbReference>
<dbReference type="Pfam" id="PF00589">
    <property type="entry name" value="Phage_integrase"/>
    <property type="match status" value="1"/>
</dbReference>
<dbReference type="SUPFAM" id="SSF56349">
    <property type="entry name" value="DNA breaking-rejoining enzymes"/>
    <property type="match status" value="1"/>
</dbReference>
<protein>
    <submittedName>
        <fullName evidence="3">Integrase family protein</fullName>
    </submittedName>
</protein>
<feature type="domain" description="Tyr recombinase" evidence="2">
    <location>
        <begin position="17"/>
        <end position="163"/>
    </location>
</feature>
<dbReference type="InterPro" id="IPR011010">
    <property type="entry name" value="DNA_brk_join_enz"/>
</dbReference>
<dbReference type="PROSITE" id="PS51898">
    <property type="entry name" value="TYR_RECOMBINASE"/>
    <property type="match status" value="1"/>
</dbReference>
<evidence type="ECO:0000313" key="3">
    <source>
        <dbReference type="EMBL" id="EQD46222.1"/>
    </source>
</evidence>
<proteinExistence type="predicted"/>
<organism evidence="3">
    <name type="scientific">mine drainage metagenome</name>
    <dbReference type="NCBI Taxonomy" id="410659"/>
    <lineage>
        <taxon>unclassified sequences</taxon>
        <taxon>metagenomes</taxon>
        <taxon>ecological metagenomes</taxon>
    </lineage>
</organism>
<dbReference type="GO" id="GO:0015074">
    <property type="term" value="P:DNA integration"/>
    <property type="evidence" value="ECO:0007669"/>
    <property type="project" value="InterPro"/>
</dbReference>
<dbReference type="GO" id="GO:0006310">
    <property type="term" value="P:DNA recombination"/>
    <property type="evidence" value="ECO:0007669"/>
    <property type="project" value="UniProtKB-KW"/>
</dbReference>
<dbReference type="Gene3D" id="1.10.443.10">
    <property type="entry name" value="Intergrase catalytic core"/>
    <property type="match status" value="1"/>
</dbReference>
<evidence type="ECO:0000256" key="1">
    <source>
        <dbReference type="ARBA" id="ARBA00023172"/>
    </source>
</evidence>
<dbReference type="InterPro" id="IPR002104">
    <property type="entry name" value="Integrase_catalytic"/>
</dbReference>
<dbReference type="EMBL" id="AUZY01008342">
    <property type="protein sequence ID" value="EQD46222.1"/>
    <property type="molecule type" value="Genomic_DNA"/>
</dbReference>
<sequence>MNRNVASLVTPPRVVQPEMRVLDPAEARHLCAVAAEDAAHGVLPILAVTTGMREGEMLALRWRDVDLERGSLAVTGTLQRVRGVGLVRGEPKTARSRRQVRLTPTAIAALKPQQGTQAAARLVAGDRWGNGDWVFAGRAGAALNADKVRVDWHRLCPQAGLPE</sequence>
<comment type="caution">
    <text evidence="3">The sequence shown here is derived from an EMBL/GenBank/DDBJ whole genome shotgun (WGS) entry which is preliminary data.</text>
</comment>
<evidence type="ECO:0000259" key="2">
    <source>
        <dbReference type="PROSITE" id="PS51898"/>
    </source>
</evidence>
<name>T0ZP05_9ZZZZ</name>
<reference evidence="3" key="2">
    <citation type="journal article" date="2014" name="ISME J.">
        <title>Microbial stratification in low pH oxic and suboxic macroscopic growths along an acid mine drainage.</title>
        <authorList>
            <person name="Mendez-Garcia C."/>
            <person name="Mesa V."/>
            <person name="Sprenger R.R."/>
            <person name="Richter M."/>
            <person name="Diez M.S."/>
            <person name="Solano J."/>
            <person name="Bargiela R."/>
            <person name="Golyshina O.V."/>
            <person name="Manteca A."/>
            <person name="Ramos J.L."/>
            <person name="Gallego J.R."/>
            <person name="Llorente I."/>
            <person name="Martins Dos Santos V.A."/>
            <person name="Jensen O.N."/>
            <person name="Pelaez A.I."/>
            <person name="Sanchez J."/>
            <person name="Ferrer M."/>
        </authorList>
    </citation>
    <scope>NUCLEOTIDE SEQUENCE</scope>
</reference>
<reference evidence="3" key="1">
    <citation type="submission" date="2013-08" db="EMBL/GenBank/DDBJ databases">
        <authorList>
            <person name="Mendez C."/>
            <person name="Richter M."/>
            <person name="Ferrer M."/>
            <person name="Sanchez J."/>
        </authorList>
    </citation>
    <scope>NUCLEOTIDE SEQUENCE</scope>
</reference>
<dbReference type="AlphaFoldDB" id="T0ZP05"/>
<accession>T0ZP05</accession>